<comment type="caution">
    <text evidence="2">The sequence shown here is derived from an EMBL/GenBank/DDBJ whole genome shotgun (WGS) entry which is preliminary data.</text>
</comment>
<dbReference type="PANTHER" id="PTHR33499">
    <property type="entry name" value="OS12G0282400 PROTEIN-RELATED"/>
    <property type="match status" value="1"/>
</dbReference>
<evidence type="ECO:0000313" key="2">
    <source>
        <dbReference type="EMBL" id="KAK8949047.1"/>
    </source>
</evidence>
<dbReference type="PANTHER" id="PTHR33499:SF11">
    <property type="entry name" value="NO APICAL MERISTEM-ASSOCIATED C-TERMINAL DOMAIN-CONTAINING PROTEIN"/>
    <property type="match status" value="1"/>
</dbReference>
<dbReference type="InterPro" id="IPR004252">
    <property type="entry name" value="Probable_transposase_24"/>
</dbReference>
<sequence>MASTNIGVKTKNSHVESFIDNSPLHSTRTRKHSIDWKTKSTTLHPRSTAARILSTAKSFTKQDFRTSHKDQTKKSQVVNVSSYQQRPTQTPRMLHLDQALTNDDQHTHVESGVERISSYQQHPTQTPRSLQLDRALTNNDRHTYVESGVEHVSVEAEADHVPASPANPELDNNGSNVTRKRTRGPTMALEWSKRRLNNAERVNVQLPVELRRLVGYRAQELITKCGRYVRHHAPLNVEKWSLIPTDITEKILNIIYVEFNLPTDSHVHGDLISSLRRHYNIWRFNLHAKYYLKWNTDGQRRANCPKDVDPEQWNWLISYWGNARFKRISETNKQNRSRQKIKSHVGTKSIARTIYEMRAAPQEENELPIYVRLWEKTRKGKHNEWQDETAEELYKKLLELHEAQIRENGEDKLTPEEAYTKILGHRSGYILGMGPGPRPLERGRTNIQHLEEKIRAKVEAEMTTRLQEMEDRIKQSFDTRVLDLLERRQLEDQADSTN</sequence>
<reference evidence="2 3" key="1">
    <citation type="journal article" date="2022" name="Nat. Plants">
        <title>Genomes of leafy and leafless Platanthera orchids illuminate the evolution of mycoheterotrophy.</title>
        <authorList>
            <person name="Li M.H."/>
            <person name="Liu K.W."/>
            <person name="Li Z."/>
            <person name="Lu H.C."/>
            <person name="Ye Q.L."/>
            <person name="Zhang D."/>
            <person name="Wang J.Y."/>
            <person name="Li Y.F."/>
            <person name="Zhong Z.M."/>
            <person name="Liu X."/>
            <person name="Yu X."/>
            <person name="Liu D.K."/>
            <person name="Tu X.D."/>
            <person name="Liu B."/>
            <person name="Hao Y."/>
            <person name="Liao X.Y."/>
            <person name="Jiang Y.T."/>
            <person name="Sun W.H."/>
            <person name="Chen J."/>
            <person name="Chen Y.Q."/>
            <person name="Ai Y."/>
            <person name="Zhai J.W."/>
            <person name="Wu S.S."/>
            <person name="Zhou Z."/>
            <person name="Hsiao Y.Y."/>
            <person name="Wu W.L."/>
            <person name="Chen Y.Y."/>
            <person name="Lin Y.F."/>
            <person name="Hsu J.L."/>
            <person name="Li C.Y."/>
            <person name="Wang Z.W."/>
            <person name="Zhao X."/>
            <person name="Zhong W.Y."/>
            <person name="Ma X.K."/>
            <person name="Ma L."/>
            <person name="Huang J."/>
            <person name="Chen G.Z."/>
            <person name="Huang M.Z."/>
            <person name="Huang L."/>
            <person name="Peng D.H."/>
            <person name="Luo Y.B."/>
            <person name="Zou S.Q."/>
            <person name="Chen S.P."/>
            <person name="Lan S."/>
            <person name="Tsai W.C."/>
            <person name="Van de Peer Y."/>
            <person name="Liu Z.J."/>
        </authorList>
    </citation>
    <scope>NUCLEOTIDE SEQUENCE [LARGE SCALE GENOMIC DNA]</scope>
    <source>
        <strain evidence="2">Lor287</strain>
    </source>
</reference>
<feature type="region of interest" description="Disordered" evidence="1">
    <location>
        <begin position="156"/>
        <end position="182"/>
    </location>
</feature>
<dbReference type="EMBL" id="JBBWWQ010000004">
    <property type="protein sequence ID" value="KAK8949047.1"/>
    <property type="molecule type" value="Genomic_DNA"/>
</dbReference>
<evidence type="ECO:0000256" key="1">
    <source>
        <dbReference type="SAM" id="MobiDB-lite"/>
    </source>
</evidence>
<dbReference type="AlphaFoldDB" id="A0AAP0BUM6"/>
<proteinExistence type="predicted"/>
<evidence type="ECO:0008006" key="4">
    <source>
        <dbReference type="Google" id="ProtNLM"/>
    </source>
</evidence>
<accession>A0AAP0BUM6</accession>
<keyword evidence="3" id="KW-1185">Reference proteome</keyword>
<evidence type="ECO:0000313" key="3">
    <source>
        <dbReference type="Proteomes" id="UP001418222"/>
    </source>
</evidence>
<dbReference type="Proteomes" id="UP001418222">
    <property type="component" value="Unassembled WGS sequence"/>
</dbReference>
<gene>
    <name evidence="2" type="ORF">KSP39_PZI005940</name>
</gene>
<dbReference type="Pfam" id="PF03004">
    <property type="entry name" value="Transposase_24"/>
    <property type="match status" value="1"/>
</dbReference>
<protein>
    <recommendedName>
        <fullName evidence="4">Transposase</fullName>
    </recommendedName>
</protein>
<organism evidence="2 3">
    <name type="scientific">Platanthera zijinensis</name>
    <dbReference type="NCBI Taxonomy" id="2320716"/>
    <lineage>
        <taxon>Eukaryota</taxon>
        <taxon>Viridiplantae</taxon>
        <taxon>Streptophyta</taxon>
        <taxon>Embryophyta</taxon>
        <taxon>Tracheophyta</taxon>
        <taxon>Spermatophyta</taxon>
        <taxon>Magnoliopsida</taxon>
        <taxon>Liliopsida</taxon>
        <taxon>Asparagales</taxon>
        <taxon>Orchidaceae</taxon>
        <taxon>Orchidoideae</taxon>
        <taxon>Orchideae</taxon>
        <taxon>Orchidinae</taxon>
        <taxon>Platanthera</taxon>
    </lineage>
</organism>
<name>A0AAP0BUM6_9ASPA</name>